<evidence type="ECO:0000256" key="2">
    <source>
        <dbReference type="RuleBase" id="RU004328"/>
    </source>
</evidence>
<dbReference type="Proteomes" id="UP001484535">
    <property type="component" value="Unassembled WGS sequence"/>
</dbReference>
<dbReference type="Gene3D" id="3.90.730.10">
    <property type="entry name" value="Ribonuclease T2-like"/>
    <property type="match status" value="1"/>
</dbReference>
<evidence type="ECO:0000313" key="5">
    <source>
        <dbReference type="Proteomes" id="UP001484535"/>
    </source>
</evidence>
<comment type="caution">
    <text evidence="4">The sequence shown here is derived from an EMBL/GenBank/DDBJ whole genome shotgun (WGS) entry which is preliminary data.</text>
</comment>
<evidence type="ECO:0000313" key="4">
    <source>
        <dbReference type="EMBL" id="MEN7537337.1"/>
    </source>
</evidence>
<keyword evidence="3" id="KW-0732">Signal</keyword>
<dbReference type="PROSITE" id="PS00531">
    <property type="entry name" value="RNASE_T2_2"/>
    <property type="match status" value="1"/>
</dbReference>
<evidence type="ECO:0000256" key="3">
    <source>
        <dbReference type="SAM" id="SignalP"/>
    </source>
</evidence>
<reference evidence="4 5" key="1">
    <citation type="submission" date="2024-05" db="EMBL/GenBank/DDBJ databases">
        <authorList>
            <person name="Park S."/>
        </authorList>
    </citation>
    <scope>NUCLEOTIDE SEQUENCE [LARGE SCALE GENOMIC DNA]</scope>
    <source>
        <strain evidence="4 5">DGU5</strain>
    </source>
</reference>
<dbReference type="SUPFAM" id="SSF55895">
    <property type="entry name" value="Ribonuclease Rh-like"/>
    <property type="match status" value="1"/>
</dbReference>
<dbReference type="Pfam" id="PF00445">
    <property type="entry name" value="Ribonuclease_T2"/>
    <property type="match status" value="1"/>
</dbReference>
<dbReference type="PANTHER" id="PTHR11240">
    <property type="entry name" value="RIBONUCLEASE T2"/>
    <property type="match status" value="1"/>
</dbReference>
<dbReference type="PANTHER" id="PTHR11240:SF22">
    <property type="entry name" value="RIBONUCLEASE T2"/>
    <property type="match status" value="1"/>
</dbReference>
<dbReference type="InterPro" id="IPR018188">
    <property type="entry name" value="RNase_T2_His_AS_1"/>
</dbReference>
<feature type="chain" id="PRO_5046042348" evidence="3">
    <location>
        <begin position="22"/>
        <end position="235"/>
    </location>
</feature>
<dbReference type="InterPro" id="IPR001568">
    <property type="entry name" value="RNase_T2-like"/>
</dbReference>
<dbReference type="RefSeq" id="WP_346784800.1">
    <property type="nucleotide sequence ID" value="NZ_JBDLBR010000003.1"/>
</dbReference>
<gene>
    <name evidence="4" type="ORF">ABDJ38_09155</name>
</gene>
<dbReference type="InterPro" id="IPR036430">
    <property type="entry name" value="RNase_T2-like_sf"/>
</dbReference>
<accession>A0ABV0CZS8</accession>
<feature type="signal peptide" evidence="3">
    <location>
        <begin position="1"/>
        <end position="21"/>
    </location>
</feature>
<comment type="similarity">
    <text evidence="1 2">Belongs to the RNase T2 family.</text>
</comment>
<name>A0ABV0CZS8_9SPHN</name>
<proteinExistence type="inferred from homology"/>
<organism evidence="4 5">
    <name type="scientific">Aurantiacibacter flavus</name>
    <dbReference type="NCBI Taxonomy" id="3145232"/>
    <lineage>
        <taxon>Bacteria</taxon>
        <taxon>Pseudomonadati</taxon>
        <taxon>Pseudomonadota</taxon>
        <taxon>Alphaproteobacteria</taxon>
        <taxon>Sphingomonadales</taxon>
        <taxon>Erythrobacteraceae</taxon>
        <taxon>Aurantiacibacter</taxon>
    </lineage>
</organism>
<sequence length="235" mass="26799">MRAVWVSPIVALLCHGGIAQAQAYQCSIPRGSITLPRVTPDGPRRDMPVTGYTLALSWSPEFCRTREDRPQYARQCSGRAGSFGLIVHGLWPEGRSSWPQWCEVRRQPSQAELRQSLCMTPDAALLAHEWTKHGSCMTQSPDAYLRATRILWRSLRLPDYDALSRRDGLTAADVRRAFADANAAFEPEMVGLVVNERGWLRELRLCYGRDFMPTRCDRRRLGPEEDTRVRIWRGL</sequence>
<protein>
    <submittedName>
        <fullName evidence="4">Ribonuclease T</fullName>
    </submittedName>
</protein>
<evidence type="ECO:0000256" key="1">
    <source>
        <dbReference type="ARBA" id="ARBA00007469"/>
    </source>
</evidence>
<dbReference type="EMBL" id="JBDLBR010000003">
    <property type="protein sequence ID" value="MEN7537337.1"/>
    <property type="molecule type" value="Genomic_DNA"/>
</dbReference>
<dbReference type="InterPro" id="IPR033130">
    <property type="entry name" value="RNase_T2_His_AS_2"/>
</dbReference>
<dbReference type="PROSITE" id="PS00530">
    <property type="entry name" value="RNASE_T2_1"/>
    <property type="match status" value="1"/>
</dbReference>
<keyword evidence="5" id="KW-1185">Reference proteome</keyword>